<sequence>MPLDYSKCQFIGMDAASSSTSAAASLTLPKYRTPRHLLRPDLDEVLPLACTHPYANQHSPKDWIPEGFFEKIAGSVSGYCQMIKDLSNWKGLKIDIRLYTKQLDNYFTTELGQLVLEVLFMSAVLSSKQTVYQQSGAAFIFSESSSALNRKRLRSDDDADISSSNVRHMKKSNIKSSLPPPFPQTPPQQERLSISDEDENGIAGPIKVNIKAPGNPFDEISFDDSSSNSFVAGTQENSTAEFSVMLARVLL</sequence>
<gene>
    <name evidence="2" type="ORF">BGW38_008064</name>
</gene>
<reference evidence="2" key="1">
    <citation type="journal article" date="2020" name="Fungal Divers.">
        <title>Resolving the Mortierellaceae phylogeny through synthesis of multi-gene phylogenetics and phylogenomics.</title>
        <authorList>
            <person name="Vandepol N."/>
            <person name="Liber J."/>
            <person name="Desiro A."/>
            <person name="Na H."/>
            <person name="Kennedy M."/>
            <person name="Barry K."/>
            <person name="Grigoriev I.V."/>
            <person name="Miller A.N."/>
            <person name="O'Donnell K."/>
            <person name="Stajich J.E."/>
            <person name="Bonito G."/>
        </authorList>
    </citation>
    <scope>NUCLEOTIDE SEQUENCE</scope>
    <source>
        <strain evidence="2">KOD1015</strain>
    </source>
</reference>
<feature type="region of interest" description="Disordered" evidence="1">
    <location>
        <begin position="152"/>
        <end position="191"/>
    </location>
</feature>
<evidence type="ECO:0000256" key="1">
    <source>
        <dbReference type="SAM" id="MobiDB-lite"/>
    </source>
</evidence>
<keyword evidence="3" id="KW-1185">Reference proteome</keyword>
<protein>
    <submittedName>
        <fullName evidence="2">Uncharacterized protein</fullName>
    </submittedName>
</protein>
<comment type="caution">
    <text evidence="2">The sequence shown here is derived from an EMBL/GenBank/DDBJ whole genome shotgun (WGS) entry which is preliminary data.</text>
</comment>
<evidence type="ECO:0000313" key="2">
    <source>
        <dbReference type="EMBL" id="KAF9577015.1"/>
    </source>
</evidence>
<name>A0A9P6K9W2_9FUNG</name>
<dbReference type="OrthoDB" id="2391656at2759"/>
<dbReference type="AlphaFoldDB" id="A0A9P6K9W2"/>
<dbReference type="EMBL" id="JAABOA010005444">
    <property type="protein sequence ID" value="KAF9577015.1"/>
    <property type="molecule type" value="Genomic_DNA"/>
</dbReference>
<dbReference type="Proteomes" id="UP000780801">
    <property type="component" value="Unassembled WGS sequence"/>
</dbReference>
<proteinExistence type="predicted"/>
<organism evidence="2 3">
    <name type="scientific">Lunasporangiospora selenospora</name>
    <dbReference type="NCBI Taxonomy" id="979761"/>
    <lineage>
        <taxon>Eukaryota</taxon>
        <taxon>Fungi</taxon>
        <taxon>Fungi incertae sedis</taxon>
        <taxon>Mucoromycota</taxon>
        <taxon>Mortierellomycotina</taxon>
        <taxon>Mortierellomycetes</taxon>
        <taxon>Mortierellales</taxon>
        <taxon>Mortierellaceae</taxon>
        <taxon>Lunasporangiospora</taxon>
    </lineage>
</organism>
<evidence type="ECO:0000313" key="3">
    <source>
        <dbReference type="Proteomes" id="UP000780801"/>
    </source>
</evidence>
<accession>A0A9P6K9W2</accession>